<dbReference type="Proteomes" id="UP000297386">
    <property type="component" value="Plasmid p08-4425.1"/>
</dbReference>
<protein>
    <submittedName>
        <fullName evidence="5">Helix-turn-helix domain-containing protein</fullName>
    </submittedName>
</protein>
<evidence type="ECO:0000256" key="1">
    <source>
        <dbReference type="ARBA" id="ARBA00023015"/>
    </source>
</evidence>
<dbReference type="GO" id="GO:0003700">
    <property type="term" value="F:DNA-binding transcription factor activity"/>
    <property type="evidence" value="ECO:0007669"/>
    <property type="project" value="InterPro"/>
</dbReference>
<accession>A0A4P7Y1N3</accession>
<dbReference type="SMART" id="SM00342">
    <property type="entry name" value="HTH_ARAC"/>
    <property type="match status" value="1"/>
</dbReference>
<dbReference type="Gene3D" id="1.10.10.60">
    <property type="entry name" value="Homeodomain-like"/>
    <property type="match status" value="2"/>
</dbReference>
<evidence type="ECO:0000313" key="6">
    <source>
        <dbReference type="Proteomes" id="UP000297386"/>
    </source>
</evidence>
<dbReference type="Pfam" id="PF12833">
    <property type="entry name" value="HTH_18"/>
    <property type="match status" value="1"/>
</dbReference>
<proteinExistence type="predicted"/>
<dbReference type="InterPro" id="IPR050959">
    <property type="entry name" value="MarA-like"/>
</dbReference>
<dbReference type="PANTHER" id="PTHR47504">
    <property type="entry name" value="RIGHT ORIGIN-BINDING PROTEIN"/>
    <property type="match status" value="1"/>
</dbReference>
<dbReference type="InterPro" id="IPR009057">
    <property type="entry name" value="Homeodomain-like_sf"/>
</dbReference>
<dbReference type="EMBL" id="CP039559">
    <property type="protein sequence ID" value="QCF80138.1"/>
    <property type="molecule type" value="Genomic_DNA"/>
</dbReference>
<dbReference type="AlphaFoldDB" id="A0A4P7Y1N3"/>
<dbReference type="SUPFAM" id="SSF46689">
    <property type="entry name" value="Homeodomain-like"/>
    <property type="match status" value="2"/>
</dbReference>
<keyword evidence="2" id="KW-0238">DNA-binding</keyword>
<dbReference type="GO" id="GO:0043565">
    <property type="term" value="F:sequence-specific DNA binding"/>
    <property type="evidence" value="ECO:0007669"/>
    <property type="project" value="InterPro"/>
</dbReference>
<evidence type="ECO:0000259" key="4">
    <source>
        <dbReference type="PROSITE" id="PS01124"/>
    </source>
</evidence>
<sequence length="280" mass="32412">MNLIQQLAGIIEGNLNSPLSVNVLAERSGYSERWLYKLFQDVTGISVAQYIRRRKLTLAALLLRHTSRRITDISLMYEFSSPQAFSRAFRQQFKVSPVQYRNADAWDMQYAQPVLYRTTPCTKFRMIEIAEGNHPSVPNLKMPVNLGMDFIHTQNGDHFIYNRNLFESIISIYGPVNEMSDFMISGEMIPSRETDSELIYTFKEINSFSLPETLLPDGLYASQEFTGTYKEIFDFHIYDAMGSLCINKCVMKRGPIYTLFHRTDNKNIMDMQFLIPCVKI</sequence>
<keyword evidence="1" id="KW-0805">Transcription regulation</keyword>
<dbReference type="RefSeq" id="WP_001049170.1">
    <property type="nucleotide sequence ID" value="NZ_CP039559.1"/>
</dbReference>
<name>A0A4P7Y1N3_SALET</name>
<gene>
    <name evidence="5" type="ORF">E5N87_24805</name>
</gene>
<keyword evidence="5" id="KW-0614">Plasmid</keyword>
<organism evidence="5 6">
    <name type="scientific">Salmonella enterica subsp. enterica serovar 1,4,[5],12:i:-</name>
    <dbReference type="NCBI Taxonomy" id="2583588"/>
    <lineage>
        <taxon>Bacteria</taxon>
        <taxon>Pseudomonadati</taxon>
        <taxon>Pseudomonadota</taxon>
        <taxon>Gammaproteobacteria</taxon>
        <taxon>Enterobacterales</taxon>
        <taxon>Enterobacteriaceae</taxon>
        <taxon>Salmonella</taxon>
    </lineage>
</organism>
<evidence type="ECO:0000256" key="2">
    <source>
        <dbReference type="ARBA" id="ARBA00023125"/>
    </source>
</evidence>
<keyword evidence="3" id="KW-0804">Transcription</keyword>
<dbReference type="InterPro" id="IPR018060">
    <property type="entry name" value="HTH_AraC"/>
</dbReference>
<reference evidence="5 6" key="1">
    <citation type="submission" date="2019-04" db="EMBL/GenBank/DDBJ databases">
        <title>Complete genome sequences of Canadian Typhimurium and I 1,4,[5],12:i:-.</title>
        <authorList>
            <person name="Schonfeld J."/>
            <person name="Clark C."/>
            <person name="Johnson R."/>
            <person name="Labbe G."/>
            <person name="Liu K."/>
            <person name="Robertson J."/>
            <person name="Nash J.H.E."/>
        </authorList>
    </citation>
    <scope>NUCLEOTIDE SEQUENCE [LARGE SCALE GENOMIC DNA]</scope>
    <source>
        <strain evidence="6">84833166</strain>
        <plasmid evidence="5 6">p08-4425.1</plasmid>
    </source>
</reference>
<feature type="domain" description="HTH araC/xylS-type" evidence="4">
    <location>
        <begin position="5"/>
        <end position="103"/>
    </location>
</feature>
<evidence type="ECO:0000256" key="3">
    <source>
        <dbReference type="ARBA" id="ARBA00023163"/>
    </source>
</evidence>
<dbReference type="PANTHER" id="PTHR47504:SF5">
    <property type="entry name" value="RIGHT ORIGIN-BINDING PROTEIN"/>
    <property type="match status" value="1"/>
</dbReference>
<evidence type="ECO:0000313" key="5">
    <source>
        <dbReference type="EMBL" id="QCF80138.1"/>
    </source>
</evidence>
<dbReference type="PROSITE" id="PS01124">
    <property type="entry name" value="HTH_ARAC_FAMILY_2"/>
    <property type="match status" value="1"/>
</dbReference>
<geneLocation type="plasmid" evidence="5 6">
    <name>p08-4425.1</name>
</geneLocation>